<keyword evidence="3" id="KW-1185">Reference proteome</keyword>
<proteinExistence type="predicted"/>
<dbReference type="Proteomes" id="UP000183561">
    <property type="component" value="Unassembled WGS sequence"/>
</dbReference>
<accession>A0A1H4IIK7</accession>
<name>A0A1H4IIK7_9NOCA</name>
<evidence type="ECO:0008006" key="4">
    <source>
        <dbReference type="Google" id="ProtNLM"/>
    </source>
</evidence>
<protein>
    <recommendedName>
        <fullName evidence="4">Replication protein</fullName>
    </recommendedName>
</protein>
<sequence>MHPNSAAHTAAFSVDSVQITPAGEVSTTSDTEWEALVSSAVERVNHVERLNAESEQRGRSWSLPVDPGRQASTPAWTGRSAWQSQVRQVLNSPTGRDVCRRFQVSTEFVFAVAVTMASFAERSTGRRVCAARETIAHRSGVSVSVVKRARRALQELSVAREMARGRYLRADESYAAECHHGRIQRRAASVWALTSPKSLVIAVGRAVKKLSKKVGRSEKAARSSYPQLRARGPLSPSRGFKLLSLVRDLSPNRARARAGEQPKSAQTLTRQPRPIDLQRTAAELLVHASVFESAGHIGAVCEVLARAGIDGNRWSGRDIAAELTRDTQQRGWIWPQHLERPLGYLRWRLTQIDWTRPSPSEMAQKAAQEARQRIADRDARLSRRDRAVATPGHRERCKKALASKLLERRKADAHI</sequence>
<organism evidence="2 3">
    <name type="scientific">Rhodococcus koreensis</name>
    <dbReference type="NCBI Taxonomy" id="99653"/>
    <lineage>
        <taxon>Bacteria</taxon>
        <taxon>Bacillati</taxon>
        <taxon>Actinomycetota</taxon>
        <taxon>Actinomycetes</taxon>
        <taxon>Mycobacteriales</taxon>
        <taxon>Nocardiaceae</taxon>
        <taxon>Rhodococcus</taxon>
    </lineage>
</organism>
<dbReference type="AlphaFoldDB" id="A0A1H4IIK7"/>
<feature type="region of interest" description="Disordered" evidence="1">
    <location>
        <begin position="253"/>
        <end position="273"/>
    </location>
</feature>
<evidence type="ECO:0000313" key="2">
    <source>
        <dbReference type="EMBL" id="SEB33082.1"/>
    </source>
</evidence>
<feature type="region of interest" description="Disordered" evidence="1">
    <location>
        <begin position="51"/>
        <end position="78"/>
    </location>
</feature>
<evidence type="ECO:0000256" key="1">
    <source>
        <dbReference type="SAM" id="MobiDB-lite"/>
    </source>
</evidence>
<evidence type="ECO:0000313" key="3">
    <source>
        <dbReference type="Proteomes" id="UP000183561"/>
    </source>
</evidence>
<dbReference type="EMBL" id="FNSV01000004">
    <property type="protein sequence ID" value="SEB33082.1"/>
    <property type="molecule type" value="Genomic_DNA"/>
</dbReference>
<reference evidence="3" key="1">
    <citation type="submission" date="2016-10" db="EMBL/GenBank/DDBJ databases">
        <authorList>
            <person name="Varghese N."/>
            <person name="Submissions S."/>
        </authorList>
    </citation>
    <scope>NUCLEOTIDE SEQUENCE [LARGE SCALE GENOMIC DNA]</scope>
    <source>
        <strain evidence="3">DSM 44498</strain>
    </source>
</reference>
<gene>
    <name evidence="2" type="ORF">SAMN04490239_0641</name>
</gene>